<evidence type="ECO:0000313" key="2">
    <source>
        <dbReference type="EMBL" id="SVB35894.1"/>
    </source>
</evidence>
<protein>
    <recommendedName>
        <fullName evidence="1">FAD dependent oxidoreductase domain-containing protein</fullName>
    </recommendedName>
</protein>
<evidence type="ECO:0000259" key="1">
    <source>
        <dbReference type="Pfam" id="PF01266"/>
    </source>
</evidence>
<name>A0A382DD34_9ZZZZ</name>
<dbReference type="AlphaFoldDB" id="A0A382DD34"/>
<feature type="non-terminal residue" evidence="2">
    <location>
        <position position="170"/>
    </location>
</feature>
<feature type="domain" description="FAD dependent oxidoreductase" evidence="1">
    <location>
        <begin position="30"/>
        <end position="167"/>
    </location>
</feature>
<dbReference type="Pfam" id="PF01266">
    <property type="entry name" value="DAO"/>
    <property type="match status" value="1"/>
</dbReference>
<dbReference type="GO" id="GO:0005737">
    <property type="term" value="C:cytoplasm"/>
    <property type="evidence" value="ECO:0007669"/>
    <property type="project" value="TreeGrafter"/>
</dbReference>
<proteinExistence type="predicted"/>
<dbReference type="InterPro" id="IPR036188">
    <property type="entry name" value="FAD/NAD-bd_sf"/>
</dbReference>
<dbReference type="SUPFAM" id="SSF51905">
    <property type="entry name" value="FAD/NAD(P)-binding domain"/>
    <property type="match status" value="1"/>
</dbReference>
<dbReference type="PANTHER" id="PTHR13847">
    <property type="entry name" value="SARCOSINE DEHYDROGENASE-RELATED"/>
    <property type="match status" value="1"/>
</dbReference>
<dbReference type="InterPro" id="IPR006076">
    <property type="entry name" value="FAD-dep_OxRdtase"/>
</dbReference>
<organism evidence="2">
    <name type="scientific">marine metagenome</name>
    <dbReference type="NCBI Taxonomy" id="408172"/>
    <lineage>
        <taxon>unclassified sequences</taxon>
        <taxon>metagenomes</taxon>
        <taxon>ecological metagenomes</taxon>
    </lineage>
</organism>
<dbReference type="Gene3D" id="3.50.50.60">
    <property type="entry name" value="FAD/NAD(P)-binding domain"/>
    <property type="match status" value="1"/>
</dbReference>
<reference evidence="2" key="1">
    <citation type="submission" date="2018-05" db="EMBL/GenBank/DDBJ databases">
        <authorList>
            <person name="Lanie J.A."/>
            <person name="Ng W.-L."/>
            <person name="Kazmierczak K.M."/>
            <person name="Andrzejewski T.M."/>
            <person name="Davidsen T.M."/>
            <person name="Wayne K.J."/>
            <person name="Tettelin H."/>
            <person name="Glass J.I."/>
            <person name="Rusch D."/>
            <person name="Podicherti R."/>
            <person name="Tsui H.-C.T."/>
            <person name="Winkler M.E."/>
        </authorList>
    </citation>
    <scope>NUCLEOTIDE SEQUENCE</scope>
</reference>
<sequence>MRRQRFLELFAGVSVSTLPGFRSLSKAPRRVVVVGSGIVGSSIAYHLARRGAEVTVCEKEAPASGATSKSFAWINASAGKQPYHYYRLNRLSALAYRHLEAEVGGELQVQWGGSLEWAEEAEDARTLRRNVVRQQAWGHPIDLIGDDDFNALEPGLEPGVPVLAAAWTRE</sequence>
<accession>A0A382DD34</accession>
<dbReference type="Gene3D" id="3.30.9.10">
    <property type="entry name" value="D-Amino Acid Oxidase, subunit A, domain 2"/>
    <property type="match status" value="1"/>
</dbReference>
<dbReference type="EMBL" id="UINC01038616">
    <property type="protein sequence ID" value="SVB35894.1"/>
    <property type="molecule type" value="Genomic_DNA"/>
</dbReference>
<gene>
    <name evidence="2" type="ORF">METZ01_LOCUS188748</name>
</gene>